<reference evidence="6" key="1">
    <citation type="journal article" date="2015" name="ISME J.">
        <title>Aquifer environment selects for microbial species cohorts in sediment and groundwater.</title>
        <authorList>
            <person name="Hug L.A."/>
            <person name="Thomas B.C."/>
            <person name="Brown C.T."/>
            <person name="Frischkorn K.R."/>
            <person name="Williams K.H."/>
            <person name="Tringe S.G."/>
            <person name="Banfield J.F."/>
        </authorList>
    </citation>
    <scope>NUCLEOTIDE SEQUENCE</scope>
</reference>
<dbReference type="AlphaFoldDB" id="A0A0H4T6J6"/>
<name>A0A0H4T6J6_9BACT</name>
<dbReference type="NCBIfam" id="TIGR00012">
    <property type="entry name" value="L29"/>
    <property type="match status" value="1"/>
</dbReference>
<dbReference type="GO" id="GO:1990904">
    <property type="term" value="C:ribonucleoprotein complex"/>
    <property type="evidence" value="ECO:0007669"/>
    <property type="project" value="UniProtKB-KW"/>
</dbReference>
<dbReference type="InterPro" id="IPR036049">
    <property type="entry name" value="Ribosomal_uL29_sf"/>
</dbReference>
<keyword evidence="3 5" id="KW-0687">Ribonucleoprotein</keyword>
<accession>A0A0H4T6J6</accession>
<dbReference type="HAMAP" id="MF_00374">
    <property type="entry name" value="Ribosomal_uL29"/>
    <property type="match status" value="1"/>
</dbReference>
<dbReference type="GO" id="GO:0003735">
    <property type="term" value="F:structural constituent of ribosome"/>
    <property type="evidence" value="ECO:0007669"/>
    <property type="project" value="InterPro"/>
</dbReference>
<dbReference type="InterPro" id="IPR018254">
    <property type="entry name" value="Ribosomal_uL29_CS"/>
</dbReference>
<dbReference type="InterPro" id="IPR001854">
    <property type="entry name" value="Ribosomal_uL29"/>
</dbReference>
<dbReference type="EMBL" id="KT007012">
    <property type="protein sequence ID" value="AKQ03398.1"/>
    <property type="molecule type" value="Genomic_DNA"/>
</dbReference>
<dbReference type="Gene3D" id="1.10.287.310">
    <property type="match status" value="1"/>
</dbReference>
<organism evidence="6">
    <name type="scientific">uncultured Acidobacteria bacterium Rifle_16ft_4_minimus_37967</name>
    <dbReference type="NCBI Taxonomy" id="1665087"/>
    <lineage>
        <taxon>Bacteria</taxon>
        <taxon>Pseudomonadati</taxon>
        <taxon>Acidobacteriota</taxon>
        <taxon>environmental samples</taxon>
    </lineage>
</organism>
<evidence type="ECO:0000256" key="4">
    <source>
        <dbReference type="ARBA" id="ARBA00035204"/>
    </source>
</evidence>
<dbReference type="SUPFAM" id="SSF46561">
    <property type="entry name" value="Ribosomal protein L29 (L29p)"/>
    <property type="match status" value="1"/>
</dbReference>
<dbReference type="GO" id="GO:0006412">
    <property type="term" value="P:translation"/>
    <property type="evidence" value="ECO:0007669"/>
    <property type="project" value="UniProtKB-UniRule"/>
</dbReference>
<comment type="similarity">
    <text evidence="1 5">Belongs to the universal ribosomal protein uL29 family.</text>
</comment>
<dbReference type="PROSITE" id="PS00579">
    <property type="entry name" value="RIBOSOMAL_L29"/>
    <property type="match status" value="1"/>
</dbReference>
<gene>
    <name evidence="5" type="primary">rpmC</name>
</gene>
<sequence length="71" mass="8610">MAQKPEKWRELSEAELRLREKELMEQRFRLKFQMAAGQAESTTKLRNLRRDLARVKTVLRERELEKSHDRG</sequence>
<proteinExistence type="inferred from homology"/>
<dbReference type="CDD" id="cd00427">
    <property type="entry name" value="Ribosomal_L29_HIP"/>
    <property type="match status" value="1"/>
</dbReference>
<dbReference type="Pfam" id="PF00831">
    <property type="entry name" value="Ribosomal_L29"/>
    <property type="match status" value="1"/>
</dbReference>
<evidence type="ECO:0000256" key="5">
    <source>
        <dbReference type="HAMAP-Rule" id="MF_00374"/>
    </source>
</evidence>
<evidence type="ECO:0000256" key="2">
    <source>
        <dbReference type="ARBA" id="ARBA00022980"/>
    </source>
</evidence>
<dbReference type="GO" id="GO:0005840">
    <property type="term" value="C:ribosome"/>
    <property type="evidence" value="ECO:0007669"/>
    <property type="project" value="UniProtKB-KW"/>
</dbReference>
<keyword evidence="2 5" id="KW-0689">Ribosomal protein</keyword>
<evidence type="ECO:0000256" key="1">
    <source>
        <dbReference type="ARBA" id="ARBA00009254"/>
    </source>
</evidence>
<protein>
    <recommendedName>
        <fullName evidence="4 5">Large ribosomal subunit protein uL29</fullName>
    </recommendedName>
</protein>
<evidence type="ECO:0000256" key="3">
    <source>
        <dbReference type="ARBA" id="ARBA00023274"/>
    </source>
</evidence>
<evidence type="ECO:0000313" key="6">
    <source>
        <dbReference type="EMBL" id="AKQ03398.1"/>
    </source>
</evidence>